<dbReference type="AlphaFoldDB" id="A0A5B6VB82"/>
<organism evidence="2 3">
    <name type="scientific">Gossypium australe</name>
    <dbReference type="NCBI Taxonomy" id="47621"/>
    <lineage>
        <taxon>Eukaryota</taxon>
        <taxon>Viridiplantae</taxon>
        <taxon>Streptophyta</taxon>
        <taxon>Embryophyta</taxon>
        <taxon>Tracheophyta</taxon>
        <taxon>Spermatophyta</taxon>
        <taxon>Magnoliopsida</taxon>
        <taxon>eudicotyledons</taxon>
        <taxon>Gunneridae</taxon>
        <taxon>Pentapetalae</taxon>
        <taxon>rosids</taxon>
        <taxon>malvids</taxon>
        <taxon>Malvales</taxon>
        <taxon>Malvaceae</taxon>
        <taxon>Malvoideae</taxon>
        <taxon>Gossypium</taxon>
    </lineage>
</organism>
<evidence type="ECO:0000313" key="3">
    <source>
        <dbReference type="Proteomes" id="UP000325315"/>
    </source>
</evidence>
<dbReference type="PANTHER" id="PTHR11439">
    <property type="entry name" value="GAG-POL-RELATED RETROTRANSPOSON"/>
    <property type="match status" value="1"/>
</dbReference>
<evidence type="ECO:0000313" key="2">
    <source>
        <dbReference type="EMBL" id="KAA3466399.1"/>
    </source>
</evidence>
<name>A0A5B6VB82_9ROSI</name>
<evidence type="ECO:0000259" key="1">
    <source>
        <dbReference type="Pfam" id="PF07727"/>
    </source>
</evidence>
<dbReference type="Pfam" id="PF07727">
    <property type="entry name" value="RVT_2"/>
    <property type="match status" value="1"/>
</dbReference>
<proteinExistence type="predicted"/>
<dbReference type="Proteomes" id="UP000325315">
    <property type="component" value="Unassembled WGS sequence"/>
</dbReference>
<reference evidence="2" key="1">
    <citation type="submission" date="2019-08" db="EMBL/GenBank/DDBJ databases">
        <authorList>
            <person name="Liu F."/>
        </authorList>
    </citation>
    <scope>NUCLEOTIDE SEQUENCE [LARGE SCALE GENOMIC DNA]</scope>
    <source>
        <strain evidence="2">PA1801</strain>
        <tissue evidence="2">Leaf</tissue>
    </source>
</reference>
<dbReference type="EMBL" id="SMMG02000007">
    <property type="protein sequence ID" value="KAA3466399.1"/>
    <property type="molecule type" value="Genomic_DNA"/>
</dbReference>
<dbReference type="CDD" id="cd09272">
    <property type="entry name" value="RNase_HI_RT_Ty1"/>
    <property type="match status" value="1"/>
</dbReference>
<keyword evidence="3" id="KW-1185">Reference proteome</keyword>
<feature type="domain" description="Reverse transcriptase Ty1/copia-type" evidence="1">
    <location>
        <begin position="13"/>
        <end position="91"/>
    </location>
</feature>
<gene>
    <name evidence="2" type="ORF">EPI10_001493</name>
</gene>
<dbReference type="OrthoDB" id="1645289at2759"/>
<accession>A0A5B6VB82</accession>
<sequence>MTARLMSVTNVIVKSTDIEYIILCLYVDDILIVGSNNEMVKRTKDMLNSKIDMKDMGLANVILSIKIKRSSEGLILTQSHYVDKILGKFSKNDFAITLIDTSQNLFKNRGESVNQVEYARVIGSIIYLMNCTRLDILGNYGLHYSRDPVVLEGFSDASWISNIQDTKGTSGYVFTLGGEAVSWKSSRQTIITRSAMESEFVALDKYGEEAM</sequence>
<dbReference type="PANTHER" id="PTHR11439:SF521">
    <property type="entry name" value="RNA-DIRECTED DNA POLYMERASE"/>
    <property type="match status" value="1"/>
</dbReference>
<dbReference type="InterPro" id="IPR013103">
    <property type="entry name" value="RVT_2"/>
</dbReference>
<protein>
    <submittedName>
        <fullName evidence="2">Zinc finger, CCHC-type</fullName>
    </submittedName>
</protein>
<comment type="caution">
    <text evidence="2">The sequence shown here is derived from an EMBL/GenBank/DDBJ whole genome shotgun (WGS) entry which is preliminary data.</text>
</comment>